<dbReference type="PANTHER" id="PTHR11101">
    <property type="entry name" value="PHOSPHATE TRANSPORTER"/>
    <property type="match status" value="1"/>
</dbReference>
<evidence type="ECO:0000256" key="1">
    <source>
        <dbReference type="ARBA" id="ARBA00004141"/>
    </source>
</evidence>
<evidence type="ECO:0000256" key="3">
    <source>
        <dbReference type="ARBA" id="ARBA00022448"/>
    </source>
</evidence>
<dbReference type="GO" id="GO:0005315">
    <property type="term" value="F:phosphate transmembrane transporter activity"/>
    <property type="evidence" value="ECO:0007669"/>
    <property type="project" value="InterPro"/>
</dbReference>
<comment type="subcellular location">
    <subcellularLocation>
        <location evidence="1 8">Membrane</location>
        <topology evidence="1 8">Multi-pass membrane protein</topology>
    </subcellularLocation>
</comment>
<keyword evidence="4 8" id="KW-0592">Phosphate transport</keyword>
<sequence length="464" mass="50399">MDILTSTVSAIMTTTQITLHEFRSELLWALIVGIILAFVLGFGMGANDVANAFGTSVGSGVLTLKQAYVLATIFETLGALLVGYNVTDTMRKNVIEIGLYESQPKELLIGQVAILAGCSAWLMIATLLRLPVSTTHSLTGATVGFGLVTRGASGIHWKQIGAIGKFYCESFYAYRLLLHLASLPLWMSITISLGLATVCAVAIQFIMVPRVKAWIERTFANENKGAFENFDDDCDDNLSYESVSIEKDSFSGVVVCEKPPIWTTAASDYSRSSISSGISIQSLKSTLNPTIFDPIKSFFKWFLPNKMVKEDAKTLKVFSSVQVLTACFAGFAHGANDVSNAIAPLTSLILIYEQMSVYQTGETPIYVLFFGVFAICIGLVCLGKKVIRTVGTNMSEISSASGFTIEFGAAFTALLASKAGLPISTTHSLVSRHFSDHQARMLQLSKLKCCFKDILDYNLNGYHK</sequence>
<dbReference type="Pfam" id="PF01384">
    <property type="entry name" value="PHO4"/>
    <property type="match status" value="1"/>
</dbReference>
<dbReference type="InterPro" id="IPR001204">
    <property type="entry name" value="Phos_transporter"/>
</dbReference>
<organism evidence="11">
    <name type="scientific">Anisakis simplex</name>
    <name type="common">Herring worm</name>
    <dbReference type="NCBI Taxonomy" id="6269"/>
    <lineage>
        <taxon>Eukaryota</taxon>
        <taxon>Metazoa</taxon>
        <taxon>Ecdysozoa</taxon>
        <taxon>Nematoda</taxon>
        <taxon>Chromadorea</taxon>
        <taxon>Rhabditida</taxon>
        <taxon>Spirurina</taxon>
        <taxon>Ascaridomorpha</taxon>
        <taxon>Ascaridoidea</taxon>
        <taxon>Anisakidae</taxon>
        <taxon>Anisakis</taxon>
        <taxon>Anisakis simplex complex</taxon>
    </lineage>
</organism>
<evidence type="ECO:0000256" key="2">
    <source>
        <dbReference type="ARBA" id="ARBA00009916"/>
    </source>
</evidence>
<evidence type="ECO:0000256" key="5">
    <source>
        <dbReference type="ARBA" id="ARBA00022692"/>
    </source>
</evidence>
<keyword evidence="6 8" id="KW-1133">Transmembrane helix</keyword>
<feature type="transmembrane region" description="Helical" evidence="8">
    <location>
        <begin position="185"/>
        <end position="208"/>
    </location>
</feature>
<keyword evidence="3 8" id="KW-0813">Transport</keyword>
<dbReference type="EMBL" id="UYRR01032974">
    <property type="protein sequence ID" value="VDK57402.1"/>
    <property type="molecule type" value="Genomic_DNA"/>
</dbReference>
<evidence type="ECO:0000256" key="4">
    <source>
        <dbReference type="ARBA" id="ARBA00022592"/>
    </source>
</evidence>
<evidence type="ECO:0000313" key="9">
    <source>
        <dbReference type="EMBL" id="VDK57402.1"/>
    </source>
</evidence>
<dbReference type="AlphaFoldDB" id="A0A0M3K7G1"/>
<accession>A0A0M3K7G1</accession>
<reference evidence="11" key="1">
    <citation type="submission" date="2017-02" db="UniProtKB">
        <authorList>
            <consortium name="WormBaseParasite"/>
        </authorList>
    </citation>
    <scope>IDENTIFICATION</scope>
</reference>
<dbReference type="OrthoDB" id="260807at2759"/>
<evidence type="ECO:0000256" key="8">
    <source>
        <dbReference type="RuleBase" id="RU363058"/>
    </source>
</evidence>
<name>A0A0M3K7G1_ANISI</name>
<comment type="function">
    <text evidence="8">Sodium-phosphate symporter.</text>
</comment>
<comment type="similarity">
    <text evidence="2 8">Belongs to the inorganic phosphate transporter (PiT) (TC 2.A.20) family.</text>
</comment>
<keyword evidence="10" id="KW-1185">Reference proteome</keyword>
<feature type="transmembrane region" description="Helical" evidence="8">
    <location>
        <begin position="107"/>
        <end position="128"/>
    </location>
</feature>
<evidence type="ECO:0000256" key="7">
    <source>
        <dbReference type="ARBA" id="ARBA00023136"/>
    </source>
</evidence>
<keyword evidence="5 8" id="KW-0812">Transmembrane</keyword>
<feature type="transmembrane region" description="Helical" evidence="8">
    <location>
        <begin position="315"/>
        <end position="335"/>
    </location>
</feature>
<feature type="transmembrane region" description="Helical" evidence="8">
    <location>
        <begin position="26"/>
        <end position="46"/>
    </location>
</feature>
<dbReference type="PANTHER" id="PTHR11101:SF67">
    <property type="entry name" value="PHOSPHATE TRANSPORTER"/>
    <property type="match status" value="1"/>
</dbReference>
<evidence type="ECO:0000313" key="11">
    <source>
        <dbReference type="WBParaSite" id="ASIM_0001690201-mRNA-1"/>
    </source>
</evidence>
<protein>
    <recommendedName>
        <fullName evidence="8">Phosphate transporter</fullName>
    </recommendedName>
</protein>
<evidence type="ECO:0000313" key="10">
    <source>
        <dbReference type="Proteomes" id="UP000267096"/>
    </source>
</evidence>
<evidence type="ECO:0000256" key="6">
    <source>
        <dbReference type="ARBA" id="ARBA00022989"/>
    </source>
</evidence>
<reference evidence="9 10" key="2">
    <citation type="submission" date="2018-11" db="EMBL/GenBank/DDBJ databases">
        <authorList>
            <consortium name="Pathogen Informatics"/>
        </authorList>
    </citation>
    <scope>NUCLEOTIDE SEQUENCE [LARGE SCALE GENOMIC DNA]</scope>
</reference>
<keyword evidence="7 8" id="KW-0472">Membrane</keyword>
<gene>
    <name evidence="9" type="ORF">ASIM_LOCUS16309</name>
</gene>
<dbReference type="WBParaSite" id="ASIM_0001690201-mRNA-1">
    <property type="protein sequence ID" value="ASIM_0001690201-mRNA-1"/>
    <property type="gene ID" value="ASIM_0001690201"/>
</dbReference>
<feature type="transmembrane region" description="Helical" evidence="8">
    <location>
        <begin position="66"/>
        <end position="86"/>
    </location>
</feature>
<dbReference type="GO" id="GO:0016020">
    <property type="term" value="C:membrane"/>
    <property type="evidence" value="ECO:0007669"/>
    <property type="project" value="UniProtKB-SubCell"/>
</dbReference>
<dbReference type="GO" id="GO:0035435">
    <property type="term" value="P:phosphate ion transmembrane transport"/>
    <property type="evidence" value="ECO:0007669"/>
    <property type="project" value="TreeGrafter"/>
</dbReference>
<feature type="transmembrane region" description="Helical" evidence="8">
    <location>
        <begin position="365"/>
        <end position="383"/>
    </location>
</feature>
<dbReference type="Proteomes" id="UP000267096">
    <property type="component" value="Unassembled WGS sequence"/>
</dbReference>
<proteinExistence type="inferred from homology"/>